<dbReference type="PANTHER" id="PTHR48064">
    <property type="entry name" value="OS01G0750400 PROTEIN"/>
    <property type="match status" value="1"/>
</dbReference>
<protein>
    <recommendedName>
        <fullName evidence="5">L domain-like protein</fullName>
    </recommendedName>
</protein>
<comment type="subcellular location">
    <subcellularLocation>
        <location evidence="1">Cytoplasm</location>
        <location evidence="1">Cytoskeleton</location>
        <location evidence="1">Cilium axoneme</location>
    </subcellularLocation>
</comment>
<evidence type="ECO:0000256" key="1">
    <source>
        <dbReference type="ARBA" id="ARBA00004430"/>
    </source>
</evidence>
<dbReference type="InterPro" id="IPR001611">
    <property type="entry name" value="Leu-rich_rpt"/>
</dbReference>
<dbReference type="Gene3D" id="3.80.10.10">
    <property type="entry name" value="Ribonuclease Inhibitor"/>
    <property type="match status" value="1"/>
</dbReference>
<feature type="chain" id="PRO_5042133819" description="L domain-like protein" evidence="2">
    <location>
        <begin position="25"/>
        <end position="174"/>
    </location>
</feature>
<sequence length="174" mass="18277">MSRRYDWSLRTLVSLLCGITKIGSTTIAETTEYQACLNSQCSSLDLGTRSLTGSIPNSMVNLTSLTQLDLQNNRLTGTMPTELGASTVLAYLYMHTNSLTGTVPTELGALTALTYLYMHTNSLTGTLPTELGALTALTYLHGGEASEEEAVSDTGDAAATAKAALAWLCSGGSP</sequence>
<dbReference type="Pfam" id="PF00560">
    <property type="entry name" value="LRR_1"/>
    <property type="match status" value="2"/>
</dbReference>
<dbReference type="PANTHER" id="PTHR48064:SF6">
    <property type="entry name" value="RECEPTOR-LIKE PROTEIN KINASE 2"/>
    <property type="match status" value="1"/>
</dbReference>
<evidence type="ECO:0000313" key="4">
    <source>
        <dbReference type="Proteomes" id="UP001190700"/>
    </source>
</evidence>
<accession>A0AAE0F830</accession>
<keyword evidence="4" id="KW-1185">Reference proteome</keyword>
<feature type="signal peptide" evidence="2">
    <location>
        <begin position="1"/>
        <end position="24"/>
    </location>
</feature>
<dbReference type="SUPFAM" id="SSF52058">
    <property type="entry name" value="L domain-like"/>
    <property type="match status" value="1"/>
</dbReference>
<keyword evidence="2" id="KW-0732">Signal</keyword>
<proteinExistence type="predicted"/>
<name>A0AAE0F830_9CHLO</name>
<gene>
    <name evidence="3" type="ORF">CYMTET_36013</name>
</gene>
<dbReference type="EMBL" id="LGRX02023198">
    <property type="protein sequence ID" value="KAK3254782.1"/>
    <property type="molecule type" value="Genomic_DNA"/>
</dbReference>
<dbReference type="GO" id="GO:0005930">
    <property type="term" value="C:axoneme"/>
    <property type="evidence" value="ECO:0007669"/>
    <property type="project" value="UniProtKB-SubCell"/>
</dbReference>
<dbReference type="InterPro" id="IPR032675">
    <property type="entry name" value="LRR_dom_sf"/>
</dbReference>
<dbReference type="InterPro" id="IPR053038">
    <property type="entry name" value="RLP_Defense"/>
</dbReference>
<comment type="caution">
    <text evidence="3">The sequence shown here is derived from an EMBL/GenBank/DDBJ whole genome shotgun (WGS) entry which is preliminary data.</text>
</comment>
<dbReference type="AlphaFoldDB" id="A0AAE0F830"/>
<evidence type="ECO:0000256" key="2">
    <source>
        <dbReference type="SAM" id="SignalP"/>
    </source>
</evidence>
<reference evidence="3 4" key="1">
    <citation type="journal article" date="2015" name="Genome Biol. Evol.">
        <title>Comparative Genomics of a Bacterivorous Green Alga Reveals Evolutionary Causalities and Consequences of Phago-Mixotrophic Mode of Nutrition.</title>
        <authorList>
            <person name="Burns J.A."/>
            <person name="Paasch A."/>
            <person name="Narechania A."/>
            <person name="Kim E."/>
        </authorList>
    </citation>
    <scope>NUCLEOTIDE SEQUENCE [LARGE SCALE GENOMIC DNA]</scope>
    <source>
        <strain evidence="3 4">PLY_AMNH</strain>
    </source>
</reference>
<organism evidence="3 4">
    <name type="scientific">Cymbomonas tetramitiformis</name>
    <dbReference type="NCBI Taxonomy" id="36881"/>
    <lineage>
        <taxon>Eukaryota</taxon>
        <taxon>Viridiplantae</taxon>
        <taxon>Chlorophyta</taxon>
        <taxon>Pyramimonadophyceae</taxon>
        <taxon>Pyramimonadales</taxon>
        <taxon>Pyramimonadaceae</taxon>
        <taxon>Cymbomonas</taxon>
    </lineage>
</organism>
<evidence type="ECO:0000313" key="3">
    <source>
        <dbReference type="EMBL" id="KAK3254782.1"/>
    </source>
</evidence>
<evidence type="ECO:0008006" key="5">
    <source>
        <dbReference type="Google" id="ProtNLM"/>
    </source>
</evidence>
<dbReference type="Proteomes" id="UP001190700">
    <property type="component" value="Unassembled WGS sequence"/>
</dbReference>